<accession>A0AAD4KSM9</accession>
<keyword evidence="1" id="KW-0732">Signal</keyword>
<keyword evidence="3" id="KW-1185">Reference proteome</keyword>
<evidence type="ECO:0000313" key="2">
    <source>
        <dbReference type="EMBL" id="KAH8700182.1"/>
    </source>
</evidence>
<proteinExistence type="predicted"/>
<gene>
    <name evidence="2" type="ORF">BGW36DRAFT_124176</name>
</gene>
<dbReference type="AlphaFoldDB" id="A0AAD4KSM9"/>
<reference evidence="2" key="1">
    <citation type="submission" date="2021-12" db="EMBL/GenBank/DDBJ databases">
        <title>Convergent genome expansion in fungi linked to evolution of root-endophyte symbiosis.</title>
        <authorList>
            <consortium name="DOE Joint Genome Institute"/>
            <person name="Ke Y.-H."/>
            <person name="Bonito G."/>
            <person name="Liao H.-L."/>
            <person name="Looney B."/>
            <person name="Rojas-Flechas A."/>
            <person name="Nash J."/>
            <person name="Hameed K."/>
            <person name="Schadt C."/>
            <person name="Martin F."/>
            <person name="Crous P.W."/>
            <person name="Miettinen O."/>
            <person name="Magnuson J.K."/>
            <person name="Labbe J."/>
            <person name="Jacobson D."/>
            <person name="Doktycz M.J."/>
            <person name="Veneault-Fourrey C."/>
            <person name="Kuo A."/>
            <person name="Mondo S."/>
            <person name="Calhoun S."/>
            <person name="Riley R."/>
            <person name="Ohm R."/>
            <person name="LaButti K."/>
            <person name="Andreopoulos B."/>
            <person name="Pangilinan J."/>
            <person name="Nolan M."/>
            <person name="Tritt A."/>
            <person name="Clum A."/>
            <person name="Lipzen A."/>
            <person name="Daum C."/>
            <person name="Barry K."/>
            <person name="Grigoriev I.V."/>
            <person name="Vilgalys R."/>
        </authorList>
    </citation>
    <scope>NUCLEOTIDE SEQUENCE</scope>
    <source>
        <strain evidence="2">PMI_201</strain>
    </source>
</reference>
<dbReference type="Proteomes" id="UP001201262">
    <property type="component" value="Unassembled WGS sequence"/>
</dbReference>
<feature type="signal peptide" evidence="1">
    <location>
        <begin position="1"/>
        <end position="21"/>
    </location>
</feature>
<organism evidence="2 3">
    <name type="scientific">Talaromyces proteolyticus</name>
    <dbReference type="NCBI Taxonomy" id="1131652"/>
    <lineage>
        <taxon>Eukaryota</taxon>
        <taxon>Fungi</taxon>
        <taxon>Dikarya</taxon>
        <taxon>Ascomycota</taxon>
        <taxon>Pezizomycotina</taxon>
        <taxon>Eurotiomycetes</taxon>
        <taxon>Eurotiomycetidae</taxon>
        <taxon>Eurotiales</taxon>
        <taxon>Trichocomaceae</taxon>
        <taxon>Talaromyces</taxon>
        <taxon>Talaromyces sect. Bacilispori</taxon>
    </lineage>
</organism>
<evidence type="ECO:0000313" key="3">
    <source>
        <dbReference type="Proteomes" id="UP001201262"/>
    </source>
</evidence>
<dbReference type="RefSeq" id="XP_046073888.1">
    <property type="nucleotide sequence ID" value="XM_046209311.1"/>
</dbReference>
<dbReference type="GeneID" id="70239598"/>
<comment type="caution">
    <text evidence="2">The sequence shown here is derived from an EMBL/GenBank/DDBJ whole genome shotgun (WGS) entry which is preliminary data.</text>
</comment>
<protein>
    <recommendedName>
        <fullName evidence="4">Secreted protein</fullName>
    </recommendedName>
</protein>
<dbReference type="EMBL" id="JAJTJA010000004">
    <property type="protein sequence ID" value="KAH8700182.1"/>
    <property type="molecule type" value="Genomic_DNA"/>
</dbReference>
<evidence type="ECO:0000256" key="1">
    <source>
        <dbReference type="SAM" id="SignalP"/>
    </source>
</evidence>
<sequence length="85" mass="8922">MLCGLSMAVTILATVGWRALGLRACAGLAALQIAHTAPVQRSAVEDHGAVLPSRKRGTPLQSFRACRLPLGVVARCTVTSWPLLS</sequence>
<feature type="chain" id="PRO_5042203690" description="Secreted protein" evidence="1">
    <location>
        <begin position="22"/>
        <end position="85"/>
    </location>
</feature>
<evidence type="ECO:0008006" key="4">
    <source>
        <dbReference type="Google" id="ProtNLM"/>
    </source>
</evidence>
<name>A0AAD4KSM9_9EURO</name>